<dbReference type="SMART" id="SM00939">
    <property type="entry name" value="PepX_C"/>
    <property type="match status" value="1"/>
</dbReference>
<dbReference type="Proteomes" id="UP000034680">
    <property type="component" value="Unassembled WGS sequence"/>
</dbReference>
<keyword evidence="1" id="KW-0378">Hydrolase</keyword>
<dbReference type="Gene3D" id="1.10.3020.10">
    <property type="entry name" value="alpha-amino acid ester hydrolase ( Helical cap domain)"/>
    <property type="match status" value="1"/>
</dbReference>
<evidence type="ECO:0000313" key="4">
    <source>
        <dbReference type="Proteomes" id="UP000034680"/>
    </source>
</evidence>
<organism evidence="3 4">
    <name type="scientific">Diaporthe ampelina</name>
    <dbReference type="NCBI Taxonomy" id="1214573"/>
    <lineage>
        <taxon>Eukaryota</taxon>
        <taxon>Fungi</taxon>
        <taxon>Dikarya</taxon>
        <taxon>Ascomycota</taxon>
        <taxon>Pezizomycotina</taxon>
        <taxon>Sordariomycetes</taxon>
        <taxon>Sordariomycetidae</taxon>
        <taxon>Diaporthales</taxon>
        <taxon>Diaporthaceae</taxon>
        <taxon>Diaporthe</taxon>
    </lineage>
</organism>
<name>A0A0G2HFR4_9PEZI</name>
<dbReference type="InterPro" id="IPR029058">
    <property type="entry name" value="AB_hydrolase_fold"/>
</dbReference>
<reference evidence="3 4" key="2">
    <citation type="submission" date="2015-05" db="EMBL/GenBank/DDBJ databases">
        <authorList>
            <person name="Morales-Cruz A."/>
            <person name="Amrine K.C."/>
            <person name="Cantu D."/>
        </authorList>
    </citation>
    <scope>NUCLEOTIDE SEQUENCE [LARGE SCALE GENOMIC DNA]</scope>
    <source>
        <strain evidence="3">DA912</strain>
    </source>
</reference>
<dbReference type="AlphaFoldDB" id="A0A0G2HFR4"/>
<accession>A0A0G2HFR4</accession>
<dbReference type="InterPro" id="IPR000383">
    <property type="entry name" value="Xaa-Pro-like_dom"/>
</dbReference>
<evidence type="ECO:0000256" key="1">
    <source>
        <dbReference type="ARBA" id="ARBA00022801"/>
    </source>
</evidence>
<reference evidence="3 4" key="1">
    <citation type="submission" date="2015-05" db="EMBL/GenBank/DDBJ databases">
        <title>Distinctive expansion of gene families associated with plant cell wall degradation and secondary metabolism in the genomes of grapevine trunk pathogens.</title>
        <authorList>
            <person name="Lawrence D.P."/>
            <person name="Travadon R."/>
            <person name="Rolshausen P.E."/>
            <person name="Baumgartner K."/>
        </authorList>
    </citation>
    <scope>NUCLEOTIDE SEQUENCE [LARGE SCALE GENOMIC DNA]</scope>
    <source>
        <strain evidence="3">DA912</strain>
    </source>
</reference>
<dbReference type="Pfam" id="PF08530">
    <property type="entry name" value="PepX_C"/>
    <property type="match status" value="1"/>
</dbReference>
<dbReference type="InterPro" id="IPR005674">
    <property type="entry name" value="CocE/Ser_esterase"/>
</dbReference>
<dbReference type="Gene3D" id="2.60.120.260">
    <property type="entry name" value="Galactose-binding domain-like"/>
    <property type="match status" value="1"/>
</dbReference>
<evidence type="ECO:0000313" key="3">
    <source>
        <dbReference type="EMBL" id="KKY33943.1"/>
    </source>
</evidence>
<dbReference type="InterPro" id="IPR008979">
    <property type="entry name" value="Galactose-bd-like_sf"/>
</dbReference>
<dbReference type="STRING" id="1214573.A0A0G2HFR4"/>
<dbReference type="EMBL" id="LCUC01000222">
    <property type="protein sequence ID" value="KKY33943.1"/>
    <property type="molecule type" value="Genomic_DNA"/>
</dbReference>
<dbReference type="SUPFAM" id="SSF53474">
    <property type="entry name" value="alpha/beta-Hydrolases"/>
    <property type="match status" value="1"/>
</dbReference>
<proteinExistence type="predicted"/>
<comment type="caution">
    <text evidence="3">The sequence shown here is derived from an EMBL/GenBank/DDBJ whole genome shotgun (WGS) entry which is preliminary data.</text>
</comment>
<dbReference type="Pfam" id="PF02129">
    <property type="entry name" value="Peptidase_S15"/>
    <property type="match status" value="1"/>
</dbReference>
<keyword evidence="4" id="KW-1185">Reference proteome</keyword>
<feature type="domain" description="Xaa-Pro dipeptidyl-peptidase C-terminal" evidence="2">
    <location>
        <begin position="323"/>
        <end position="556"/>
    </location>
</feature>
<dbReference type="NCBIfam" id="TIGR00976">
    <property type="entry name" value="CocE_NonD"/>
    <property type="match status" value="1"/>
</dbReference>
<dbReference type="InterPro" id="IPR013736">
    <property type="entry name" value="Xaa-Pro_dipept_C"/>
</dbReference>
<sequence>MATRPSQRGYGGALFDRLTSWLEGLPAETCSYTITPVRIPLKGEEEVQLAADLYTPILKDNEAPSGTILMQCPYGRSLVALSARSFAPRGYVVLFVSARGTFGSGGKFDAARMESDDGPRVVEWMRQQPWYTGSFATIGASYLAFTQWALMGGSDGPPEDMAAAIPSVGPHDFSKLLWGTGALWLTCVDWAHNISIQEKQSFFGQVYSLLTNDLNTLAHVKKSVPLAEGAKSYFKGKSPWVLEWIARPDRVNDPYYDVMKQEKALRTSKVPVLLIGGWQDIFTDAVVEQYQQLRDSGCNVALTMGPWNHLQAGNGEGVTKQTLEWLDQHLSKLDIGVTRPAPVRINVTGVNEWRWLPSWPPTTTPLELSLFPQGCLVKQHLDKRNEASFTFDPHSPTPTMGGPLLLHGGVVDDTALAKRSDVLAFTTAPLDHGLEVLGKPHIELAHSSSSVHADLFIRLSEVDAKGVSHNVTEVYKRLDPAHATAACGQTVKVELDLADCAHRFKRGTCIRILVAGGNFPLYSFNLGTGEDQGTGTTMKPVTHTLQFGGDLSSKLVLPVSFLD</sequence>
<dbReference type="Gene3D" id="3.40.50.1820">
    <property type="entry name" value="alpha/beta hydrolase"/>
    <property type="match status" value="1"/>
</dbReference>
<dbReference type="GO" id="GO:0008239">
    <property type="term" value="F:dipeptidyl-peptidase activity"/>
    <property type="evidence" value="ECO:0007669"/>
    <property type="project" value="InterPro"/>
</dbReference>
<evidence type="ECO:0000259" key="2">
    <source>
        <dbReference type="SMART" id="SM00939"/>
    </source>
</evidence>
<gene>
    <name evidence="3" type="ORF">UCDDA912_g06081</name>
</gene>
<protein>
    <submittedName>
        <fullName evidence="3">Putative acylase and diesterase protein</fullName>
    </submittedName>
</protein>
<dbReference type="SUPFAM" id="SSF49785">
    <property type="entry name" value="Galactose-binding domain-like"/>
    <property type="match status" value="1"/>
</dbReference>
<dbReference type="OrthoDB" id="416441at2759"/>